<name>A0A1B4FKY2_9BURK</name>
<evidence type="ECO:0000313" key="1">
    <source>
        <dbReference type="EMBL" id="AOJ04335.1"/>
    </source>
</evidence>
<protein>
    <submittedName>
        <fullName evidence="1">Uncharacterized protein</fullName>
    </submittedName>
</protein>
<dbReference type="EMBL" id="CP013387">
    <property type="protein sequence ID" value="AOJ04335.1"/>
    <property type="molecule type" value="Genomic_DNA"/>
</dbReference>
<organism evidence="1 2">
    <name type="scientific">Burkholderia mayonis</name>
    <dbReference type="NCBI Taxonomy" id="1385591"/>
    <lineage>
        <taxon>Bacteria</taxon>
        <taxon>Pseudomonadati</taxon>
        <taxon>Pseudomonadota</taxon>
        <taxon>Betaproteobacteria</taxon>
        <taxon>Burkholderiales</taxon>
        <taxon>Burkholderiaceae</taxon>
        <taxon>Burkholderia</taxon>
        <taxon>pseudomallei group</taxon>
    </lineage>
</organism>
<sequence>MCRACVAADARRPGNADDAITDVRRAMIQGRCDSIAAVHGGAFAAFDYSFLRHGECAHFE</sequence>
<dbReference type="KEGG" id="buu:WS70_21025"/>
<dbReference type="Proteomes" id="UP000062519">
    <property type="component" value="Chromosome 2"/>
</dbReference>
<dbReference type="AlphaFoldDB" id="A0A1B4FKY2"/>
<accession>A0A1B4FKY2</accession>
<proteinExistence type="predicted"/>
<evidence type="ECO:0000313" key="2">
    <source>
        <dbReference type="Proteomes" id="UP000062519"/>
    </source>
</evidence>
<reference evidence="1 2" key="1">
    <citation type="submission" date="2015-12" db="EMBL/GenBank/DDBJ databases">
        <title>Diversity of Burkholderia near neighbor genomes.</title>
        <authorList>
            <person name="Sahl J."/>
            <person name="Wagner D."/>
            <person name="Keim P."/>
        </authorList>
    </citation>
    <scope>NUCLEOTIDE SEQUENCE [LARGE SCALE GENOMIC DNA]</scope>
    <source>
        <strain evidence="1 2">BDU6</strain>
    </source>
</reference>
<keyword evidence="2" id="KW-1185">Reference proteome</keyword>
<gene>
    <name evidence="1" type="ORF">WS70_21025</name>
</gene>